<feature type="domain" description="VWFA" evidence="2">
    <location>
        <begin position="73"/>
        <end position="245"/>
    </location>
</feature>
<feature type="chain" id="PRO_5037861660" evidence="1">
    <location>
        <begin position="21"/>
        <end position="307"/>
    </location>
</feature>
<accession>A0A914DCI4</accession>
<sequence>MVKVSFLVIFICILLTEILACDDCKDTSSSSSEECDCKRHPRQHKRRCETSEKKLEASTTTESPITCEKSSIDLAFLLDASGSVGIDNFNKTLTAIINTVQNISVGPNDNQSHIALITFDNIAIKHFGLLDHLSTASVQNAISKTPYASFGTFIEGGMVMAVDEVFGQPGNRANSPDIMIVITDGHDKSNVSGAQRLAASKNITVFSVGIGSDVYYHQLIAISGSIDRTYNITTFEFLGGILKDICHNLGAGSNKNDSISDSLSNFDKIQVEEAPHASCDYETSIQNIEDLTREEFCLVRPYCYKIC</sequence>
<keyword evidence="3" id="KW-1185">Reference proteome</keyword>
<proteinExistence type="predicted"/>
<dbReference type="SMART" id="SM00327">
    <property type="entry name" value="VWA"/>
    <property type="match status" value="1"/>
</dbReference>
<reference evidence="4" key="1">
    <citation type="submission" date="2022-11" db="UniProtKB">
        <authorList>
            <consortium name="WormBaseParasite"/>
        </authorList>
    </citation>
    <scope>IDENTIFICATION</scope>
</reference>
<evidence type="ECO:0000259" key="2">
    <source>
        <dbReference type="PROSITE" id="PS50234"/>
    </source>
</evidence>
<dbReference type="PRINTS" id="PR00453">
    <property type="entry name" value="VWFADOMAIN"/>
</dbReference>
<name>A0A914DCI4_9BILA</name>
<dbReference type="SUPFAM" id="SSF53300">
    <property type="entry name" value="vWA-like"/>
    <property type="match status" value="1"/>
</dbReference>
<feature type="signal peptide" evidence="1">
    <location>
        <begin position="1"/>
        <end position="20"/>
    </location>
</feature>
<keyword evidence="1" id="KW-0732">Signal</keyword>
<evidence type="ECO:0000256" key="1">
    <source>
        <dbReference type="SAM" id="SignalP"/>
    </source>
</evidence>
<dbReference type="PANTHER" id="PTHR24020:SF20">
    <property type="entry name" value="PH DOMAIN-CONTAINING PROTEIN"/>
    <property type="match status" value="1"/>
</dbReference>
<dbReference type="PROSITE" id="PS50234">
    <property type="entry name" value="VWFA"/>
    <property type="match status" value="1"/>
</dbReference>
<dbReference type="CDD" id="cd01450">
    <property type="entry name" value="vWFA_subfamily_ECM"/>
    <property type="match status" value="1"/>
</dbReference>
<dbReference type="AlphaFoldDB" id="A0A914DCI4"/>
<organism evidence="3 4">
    <name type="scientific">Acrobeloides nanus</name>
    <dbReference type="NCBI Taxonomy" id="290746"/>
    <lineage>
        <taxon>Eukaryota</taxon>
        <taxon>Metazoa</taxon>
        <taxon>Ecdysozoa</taxon>
        <taxon>Nematoda</taxon>
        <taxon>Chromadorea</taxon>
        <taxon>Rhabditida</taxon>
        <taxon>Tylenchina</taxon>
        <taxon>Cephalobomorpha</taxon>
        <taxon>Cephaloboidea</taxon>
        <taxon>Cephalobidae</taxon>
        <taxon>Acrobeloides</taxon>
    </lineage>
</organism>
<dbReference type="InterPro" id="IPR002035">
    <property type="entry name" value="VWF_A"/>
</dbReference>
<dbReference type="PANTHER" id="PTHR24020">
    <property type="entry name" value="COLLAGEN ALPHA"/>
    <property type="match status" value="1"/>
</dbReference>
<protein>
    <submittedName>
        <fullName evidence="4">VWFA domain-containing protein</fullName>
    </submittedName>
</protein>
<dbReference type="InterPro" id="IPR050525">
    <property type="entry name" value="ECM_Assembly_Org"/>
</dbReference>
<evidence type="ECO:0000313" key="4">
    <source>
        <dbReference type="WBParaSite" id="ACRNAN_scaffold2330.g27482.t1"/>
    </source>
</evidence>
<evidence type="ECO:0000313" key="3">
    <source>
        <dbReference type="Proteomes" id="UP000887540"/>
    </source>
</evidence>
<dbReference type="Proteomes" id="UP000887540">
    <property type="component" value="Unplaced"/>
</dbReference>
<dbReference type="InterPro" id="IPR036465">
    <property type="entry name" value="vWFA_dom_sf"/>
</dbReference>
<dbReference type="Gene3D" id="3.40.50.410">
    <property type="entry name" value="von Willebrand factor, type A domain"/>
    <property type="match status" value="1"/>
</dbReference>
<dbReference type="WBParaSite" id="ACRNAN_scaffold2330.g27482.t1">
    <property type="protein sequence ID" value="ACRNAN_scaffold2330.g27482.t1"/>
    <property type="gene ID" value="ACRNAN_scaffold2330.g27482"/>
</dbReference>
<dbReference type="Pfam" id="PF00092">
    <property type="entry name" value="VWA"/>
    <property type="match status" value="1"/>
</dbReference>